<dbReference type="PANTHER" id="PTHR33744:SF1">
    <property type="entry name" value="DNA-BINDING TRANSCRIPTIONAL ACTIVATOR ADER"/>
    <property type="match status" value="1"/>
</dbReference>
<evidence type="ECO:0000313" key="5">
    <source>
        <dbReference type="EMBL" id="PKV95494.1"/>
    </source>
</evidence>
<dbReference type="Pfam" id="PF13556">
    <property type="entry name" value="HTH_30"/>
    <property type="match status" value="1"/>
</dbReference>
<dbReference type="InterPro" id="IPR025736">
    <property type="entry name" value="PucR_C-HTH_dom"/>
</dbReference>
<sequence>MNAEHRLGPVRGSTTLQVVFDVDPIRATSRALAERLPELTALVRRRLREKVPTYAADLDPALSVHETERIAAALQSFSDGISGTPEPNEDVIREATSEARSAAQAGLDLNSLIQTYRVAQAVIWDVVLTETASLIPDPDQQLIVQKHMSQFHFRWNDTVVSAVVRAYQDEQRRFFFQSRDRRLRSALRELIAGRTDALPDVAYPLAATHLAAVVWGDRPERTIQDIATAAGTEVVLSVESISATTLAWFALDDHMSAQERLRAGFVPAIGTGVAFGRLAAGLAGFRTTHHQAWRAYRVGWLTNSPVTHYADIALEALFLRDLQATRDLVTQELGPLDLSDPRTELLCETMRVYFAAGCNAAKAATQLQVHERTVAYRLRTVEERLGMDVISRRNELVVALRLLTALRAISSTTSPVGPVVRI</sequence>
<evidence type="ECO:0000259" key="2">
    <source>
        <dbReference type="Pfam" id="PF13556"/>
    </source>
</evidence>
<comment type="caution">
    <text evidence="5">The sequence shown here is derived from an EMBL/GenBank/DDBJ whole genome shotgun (WGS) entry which is preliminary data.</text>
</comment>
<dbReference type="PANTHER" id="PTHR33744">
    <property type="entry name" value="CARBOHYDRATE DIACID REGULATOR"/>
    <property type="match status" value="1"/>
</dbReference>
<dbReference type="InterPro" id="IPR041522">
    <property type="entry name" value="CdaR_GGDEF"/>
</dbReference>
<organism evidence="5 6">
    <name type="scientific">Amycolatopsis echigonensis</name>
    <dbReference type="NCBI Taxonomy" id="2576905"/>
    <lineage>
        <taxon>Bacteria</taxon>
        <taxon>Bacillati</taxon>
        <taxon>Actinomycetota</taxon>
        <taxon>Actinomycetes</taxon>
        <taxon>Pseudonocardiales</taxon>
        <taxon>Pseudonocardiaceae</taxon>
        <taxon>Amycolatopsis</taxon>
    </lineage>
</organism>
<protein>
    <submittedName>
        <fullName evidence="5">DNA-binding PucR family transcriptional regulator</fullName>
    </submittedName>
</protein>
<dbReference type="EMBL" id="PJMY01000003">
    <property type="protein sequence ID" value="PKV95494.1"/>
    <property type="molecule type" value="Genomic_DNA"/>
</dbReference>
<feature type="domain" description="RsbT co-antagonist protein RsbRD N-terminal" evidence="3">
    <location>
        <begin position="37"/>
        <end position="182"/>
    </location>
</feature>
<evidence type="ECO:0000313" key="6">
    <source>
        <dbReference type="Proteomes" id="UP000233750"/>
    </source>
</evidence>
<accession>A0A2N3WNQ7</accession>
<keyword evidence="6" id="KW-1185">Reference proteome</keyword>
<evidence type="ECO:0000259" key="4">
    <source>
        <dbReference type="Pfam" id="PF17853"/>
    </source>
</evidence>
<evidence type="ECO:0000259" key="3">
    <source>
        <dbReference type="Pfam" id="PF14361"/>
    </source>
</evidence>
<dbReference type="Pfam" id="PF17853">
    <property type="entry name" value="GGDEF_2"/>
    <property type="match status" value="1"/>
</dbReference>
<dbReference type="GO" id="GO:0003677">
    <property type="term" value="F:DNA binding"/>
    <property type="evidence" value="ECO:0007669"/>
    <property type="project" value="UniProtKB-KW"/>
</dbReference>
<dbReference type="InterPro" id="IPR025751">
    <property type="entry name" value="RsbRD_N_dom"/>
</dbReference>
<evidence type="ECO:0000256" key="1">
    <source>
        <dbReference type="ARBA" id="ARBA00006754"/>
    </source>
</evidence>
<dbReference type="Gene3D" id="1.10.10.2840">
    <property type="entry name" value="PucR C-terminal helix-turn-helix domain"/>
    <property type="match status" value="1"/>
</dbReference>
<dbReference type="Proteomes" id="UP000233750">
    <property type="component" value="Unassembled WGS sequence"/>
</dbReference>
<reference evidence="5 6" key="1">
    <citation type="submission" date="2017-12" db="EMBL/GenBank/DDBJ databases">
        <title>Sequencing the genomes of 1000 Actinobacteria strains.</title>
        <authorList>
            <person name="Klenk H.-P."/>
        </authorList>
    </citation>
    <scope>NUCLEOTIDE SEQUENCE [LARGE SCALE GENOMIC DNA]</scope>
    <source>
        <strain evidence="5 6">DSM 45165</strain>
    </source>
</reference>
<feature type="domain" description="CdaR GGDEF-like" evidence="4">
    <location>
        <begin position="203"/>
        <end position="298"/>
    </location>
</feature>
<dbReference type="AlphaFoldDB" id="A0A2N3WNQ7"/>
<dbReference type="Pfam" id="PF14361">
    <property type="entry name" value="RsbRD_N"/>
    <property type="match status" value="1"/>
</dbReference>
<proteinExistence type="inferred from homology"/>
<name>A0A2N3WNQ7_9PSEU</name>
<comment type="similarity">
    <text evidence="1">Belongs to the CdaR family.</text>
</comment>
<keyword evidence="5" id="KW-0238">DNA-binding</keyword>
<dbReference type="InterPro" id="IPR051448">
    <property type="entry name" value="CdaR-like_regulators"/>
</dbReference>
<feature type="domain" description="PucR C-terminal helix-turn-helix" evidence="2">
    <location>
        <begin position="346"/>
        <end position="400"/>
    </location>
</feature>
<gene>
    <name evidence="5" type="ORF">ATK30_6416</name>
</gene>
<dbReference type="InterPro" id="IPR042070">
    <property type="entry name" value="PucR_C-HTH_sf"/>
</dbReference>